<dbReference type="Pfam" id="PF03466">
    <property type="entry name" value="LysR_substrate"/>
    <property type="match status" value="1"/>
</dbReference>
<dbReference type="SUPFAM" id="SSF46785">
    <property type="entry name" value="Winged helix' DNA-binding domain"/>
    <property type="match status" value="1"/>
</dbReference>
<evidence type="ECO:0000256" key="3">
    <source>
        <dbReference type="ARBA" id="ARBA00023125"/>
    </source>
</evidence>
<evidence type="ECO:0000256" key="2">
    <source>
        <dbReference type="ARBA" id="ARBA00023015"/>
    </source>
</evidence>
<proteinExistence type="inferred from homology"/>
<protein>
    <submittedName>
        <fullName evidence="6">LysR family transcriptional regulator</fullName>
    </submittedName>
</protein>
<comment type="similarity">
    <text evidence="1">Belongs to the LysR transcriptional regulatory family.</text>
</comment>
<dbReference type="Pfam" id="PF00126">
    <property type="entry name" value="HTH_1"/>
    <property type="match status" value="1"/>
</dbReference>
<dbReference type="AlphaFoldDB" id="A0AA95NF55"/>
<evidence type="ECO:0000313" key="6">
    <source>
        <dbReference type="EMBL" id="WIT11747.1"/>
    </source>
</evidence>
<keyword evidence="3" id="KW-0238">DNA-binding</keyword>
<dbReference type="InterPro" id="IPR005119">
    <property type="entry name" value="LysR_subst-bd"/>
</dbReference>
<keyword evidence="7" id="KW-1185">Reference proteome</keyword>
<gene>
    <name evidence="6" type="ORF">PFX98_23150</name>
</gene>
<evidence type="ECO:0000256" key="4">
    <source>
        <dbReference type="ARBA" id="ARBA00023163"/>
    </source>
</evidence>
<keyword evidence="4" id="KW-0804">Transcription</keyword>
<dbReference type="Gene3D" id="1.10.10.10">
    <property type="entry name" value="Winged helix-like DNA-binding domain superfamily/Winged helix DNA-binding domain"/>
    <property type="match status" value="1"/>
</dbReference>
<feature type="domain" description="HTH lysR-type" evidence="5">
    <location>
        <begin position="12"/>
        <end position="69"/>
    </location>
</feature>
<dbReference type="Proteomes" id="UP001177769">
    <property type="component" value="Chromosome"/>
</dbReference>
<dbReference type="PROSITE" id="PS50931">
    <property type="entry name" value="HTH_LYSR"/>
    <property type="match status" value="1"/>
</dbReference>
<evidence type="ECO:0000313" key="7">
    <source>
        <dbReference type="Proteomes" id="UP001177769"/>
    </source>
</evidence>
<dbReference type="EMBL" id="CP116346">
    <property type="protein sequence ID" value="WIT11747.1"/>
    <property type="molecule type" value="Genomic_DNA"/>
</dbReference>
<dbReference type="InterPro" id="IPR058163">
    <property type="entry name" value="LysR-type_TF_proteobact-type"/>
</dbReference>
<sequence>MSSAPASDLRFPSIDGLRAFEATARLGSLERAAEELCVSASAVSKRISTLEELLGLTLLMRTAKPLALSAAGKEYLEQVRAALSLLAAVPLHQRSAQRLERLRVTVPPTFARQILVPALPEFTAAHPELELELVLSIPYLDETSPPADVEVRHGDMPEGQVLLRDVVTPMAAPSLLARMPPLRQPADLQDWPLLRTPLEPWTPWLRAAGLAWPEPASGTRFVDLGLTLEAAVCGQGVALGRPTLAGPYLHSGALQRLFPLSVPAAKCYGLLQHSGSGAAAAFGAWLRGRCQRLQEE</sequence>
<dbReference type="Gene3D" id="3.40.190.10">
    <property type="entry name" value="Periplasmic binding protein-like II"/>
    <property type="match status" value="2"/>
</dbReference>
<dbReference type="InterPro" id="IPR000847">
    <property type="entry name" value="LysR_HTH_N"/>
</dbReference>
<keyword evidence="2" id="KW-0805">Transcription regulation</keyword>
<evidence type="ECO:0000259" key="5">
    <source>
        <dbReference type="PROSITE" id="PS50931"/>
    </source>
</evidence>
<dbReference type="SUPFAM" id="SSF53850">
    <property type="entry name" value="Periplasmic binding protein-like II"/>
    <property type="match status" value="1"/>
</dbReference>
<dbReference type="InterPro" id="IPR036388">
    <property type="entry name" value="WH-like_DNA-bd_sf"/>
</dbReference>
<accession>A0AA95NF55</accession>
<dbReference type="PANTHER" id="PTHR30537">
    <property type="entry name" value="HTH-TYPE TRANSCRIPTIONAL REGULATOR"/>
    <property type="match status" value="1"/>
</dbReference>
<dbReference type="GO" id="GO:0003700">
    <property type="term" value="F:DNA-binding transcription factor activity"/>
    <property type="evidence" value="ECO:0007669"/>
    <property type="project" value="InterPro"/>
</dbReference>
<dbReference type="InterPro" id="IPR036390">
    <property type="entry name" value="WH_DNA-bd_sf"/>
</dbReference>
<organism evidence="6 7">
    <name type="scientific">Paucibacter sediminis</name>
    <dbReference type="NCBI Taxonomy" id="3019553"/>
    <lineage>
        <taxon>Bacteria</taxon>
        <taxon>Pseudomonadati</taxon>
        <taxon>Pseudomonadota</taxon>
        <taxon>Betaproteobacteria</taxon>
        <taxon>Burkholderiales</taxon>
        <taxon>Sphaerotilaceae</taxon>
        <taxon>Roseateles</taxon>
    </lineage>
</organism>
<reference evidence="6" key="1">
    <citation type="submission" date="2023-01" db="EMBL/GenBank/DDBJ databases">
        <title>Whole genome sequence of Paucibacter sp. S2-9 isolated from pond sediment.</title>
        <authorList>
            <person name="Jung J.Y."/>
        </authorList>
    </citation>
    <scope>NUCLEOTIDE SEQUENCE</scope>
    <source>
        <strain evidence="6">S2-9</strain>
    </source>
</reference>
<dbReference type="RefSeq" id="WP_285232832.1">
    <property type="nucleotide sequence ID" value="NZ_CP116346.1"/>
</dbReference>
<dbReference type="PANTHER" id="PTHR30537:SF79">
    <property type="entry name" value="TRANSCRIPTIONAL REGULATOR-RELATED"/>
    <property type="match status" value="1"/>
</dbReference>
<dbReference type="GO" id="GO:0043565">
    <property type="term" value="F:sequence-specific DNA binding"/>
    <property type="evidence" value="ECO:0007669"/>
    <property type="project" value="TreeGrafter"/>
</dbReference>
<name>A0AA95NF55_9BURK</name>
<dbReference type="GO" id="GO:0006351">
    <property type="term" value="P:DNA-templated transcription"/>
    <property type="evidence" value="ECO:0007669"/>
    <property type="project" value="TreeGrafter"/>
</dbReference>
<dbReference type="KEGG" id="pais:PFX98_23150"/>
<evidence type="ECO:0000256" key="1">
    <source>
        <dbReference type="ARBA" id="ARBA00009437"/>
    </source>
</evidence>